<name>A0ABS6MWN8_9GAMM</name>
<evidence type="ECO:0000313" key="4">
    <source>
        <dbReference type="Proteomes" id="UP000813068"/>
    </source>
</evidence>
<dbReference type="RefSeq" id="WP_217681684.1">
    <property type="nucleotide sequence ID" value="NZ_JAHRGL010000022.1"/>
</dbReference>
<reference evidence="3 4" key="1">
    <citation type="submission" date="2021-06" db="EMBL/GenBank/DDBJ databases">
        <title>Differences between aerobic and microaerobic xylene degrading microbial communities.</title>
        <authorList>
            <person name="Banerjee S."/>
            <person name="Tancsics A."/>
        </authorList>
    </citation>
    <scope>NUCLEOTIDE SEQUENCE [LARGE SCALE GENOMIC DNA]</scope>
    <source>
        <strain evidence="3 4">MAP12</strain>
    </source>
</reference>
<keyword evidence="4" id="KW-1185">Reference proteome</keyword>
<feature type="domain" description="UspA" evidence="2">
    <location>
        <begin position="153"/>
        <end position="293"/>
    </location>
</feature>
<comment type="caution">
    <text evidence="3">The sequence shown here is derived from an EMBL/GenBank/DDBJ whole genome shotgun (WGS) entry which is preliminary data.</text>
</comment>
<gene>
    <name evidence="3" type="ORF">KRX52_10480</name>
</gene>
<dbReference type="InterPro" id="IPR006016">
    <property type="entry name" value="UspA"/>
</dbReference>
<dbReference type="EMBL" id="JAHRGL010000022">
    <property type="protein sequence ID" value="MBV2133223.1"/>
    <property type="molecule type" value="Genomic_DNA"/>
</dbReference>
<dbReference type="CDD" id="cd00293">
    <property type="entry name" value="USP-like"/>
    <property type="match status" value="2"/>
</dbReference>
<evidence type="ECO:0000256" key="1">
    <source>
        <dbReference type="ARBA" id="ARBA00008791"/>
    </source>
</evidence>
<dbReference type="PANTHER" id="PTHR46268">
    <property type="entry name" value="STRESS RESPONSE PROTEIN NHAX"/>
    <property type="match status" value="1"/>
</dbReference>
<sequence length="296" mass="31771">MTPIRTVLAATDLSGPARNAVVRAASIAQHTGARLTLQHVVSSGALDALRQLFADQPDDLQQRLLDEARDEVHALAAELCAPHVASADIHLSAGSVLADIASHADALDADLLVLGAHGASLVRDLMIGSTTERVLRKTRRPLLVVRRGARHGYRRVLIPVDFSPRSLKAIRMTLELAPRAEITLLHAFEVPFEGLLRHSGVNEEALASLHANARREATAQMAELIAAAGLQDEAVQQIVVHGEASVHILDQEQLQGCELIVIGKRGLGMLEELLLGSVTKHILTQARGDVLVIDHA</sequence>
<evidence type="ECO:0000259" key="2">
    <source>
        <dbReference type="Pfam" id="PF00582"/>
    </source>
</evidence>
<dbReference type="Pfam" id="PF00582">
    <property type="entry name" value="Usp"/>
    <property type="match status" value="2"/>
</dbReference>
<dbReference type="Proteomes" id="UP000813068">
    <property type="component" value="Unassembled WGS sequence"/>
</dbReference>
<organism evidence="3 4">
    <name type="scientific">Geopseudomonas aromaticivorans</name>
    <dbReference type="NCBI Taxonomy" id="2849492"/>
    <lineage>
        <taxon>Bacteria</taxon>
        <taxon>Pseudomonadati</taxon>
        <taxon>Pseudomonadota</taxon>
        <taxon>Gammaproteobacteria</taxon>
        <taxon>Pseudomonadales</taxon>
        <taxon>Pseudomonadaceae</taxon>
        <taxon>Geopseudomonas</taxon>
    </lineage>
</organism>
<accession>A0ABS6MWN8</accession>
<proteinExistence type="inferred from homology"/>
<protein>
    <submittedName>
        <fullName evidence="3">Universal stress protein</fullName>
    </submittedName>
</protein>
<comment type="similarity">
    <text evidence="1">Belongs to the universal stress protein A family.</text>
</comment>
<feature type="domain" description="UspA" evidence="2">
    <location>
        <begin position="4"/>
        <end position="146"/>
    </location>
</feature>
<dbReference type="PANTHER" id="PTHR46268:SF6">
    <property type="entry name" value="UNIVERSAL STRESS PROTEIN UP12"/>
    <property type="match status" value="1"/>
</dbReference>
<evidence type="ECO:0000313" key="3">
    <source>
        <dbReference type="EMBL" id="MBV2133223.1"/>
    </source>
</evidence>